<evidence type="ECO:0000256" key="7">
    <source>
        <dbReference type="ARBA" id="ARBA00022679"/>
    </source>
</evidence>
<comment type="catalytic activity">
    <reaction evidence="14 15">
        <text>beta-D-fructose 6-phosphate + ATP = beta-D-fructose 1,6-bisphosphate + ADP + H(+)</text>
        <dbReference type="Rhea" id="RHEA:16109"/>
        <dbReference type="ChEBI" id="CHEBI:15378"/>
        <dbReference type="ChEBI" id="CHEBI:30616"/>
        <dbReference type="ChEBI" id="CHEBI:32966"/>
        <dbReference type="ChEBI" id="CHEBI:57634"/>
        <dbReference type="ChEBI" id="CHEBI:456216"/>
        <dbReference type="EC" id="2.7.1.11"/>
    </reaction>
</comment>
<dbReference type="FunFam" id="3.40.50.450:FF:000001">
    <property type="entry name" value="ATP-dependent 6-phosphofructokinase"/>
    <property type="match status" value="1"/>
</dbReference>
<keyword evidence="11 15" id="KW-0067">ATP-binding</keyword>
<reference evidence="17" key="1">
    <citation type="submission" date="2023-03" db="EMBL/GenBank/DDBJ databases">
        <title>Selenobaculum gbiensis gen. nov. sp. nov., a new bacterium isolated from the gut microbiota of IBD patient.</title>
        <authorList>
            <person name="Yeo S."/>
            <person name="Park H."/>
            <person name="Huh C.S."/>
        </authorList>
    </citation>
    <scope>NUCLEOTIDE SEQUENCE</scope>
    <source>
        <strain evidence="17">ICN-92133</strain>
    </source>
</reference>
<gene>
    <name evidence="15 17" type="primary">pfkA</name>
    <name evidence="17" type="ORF">P3F81_09580</name>
</gene>
<evidence type="ECO:0000256" key="14">
    <source>
        <dbReference type="ARBA" id="ARBA00048070"/>
    </source>
</evidence>
<dbReference type="GO" id="GO:0006002">
    <property type="term" value="P:fructose 6-phosphate metabolic process"/>
    <property type="evidence" value="ECO:0007669"/>
    <property type="project" value="UniProtKB-UniRule"/>
</dbReference>
<feature type="binding site" evidence="15">
    <location>
        <begin position="107"/>
        <end position="110"/>
    </location>
    <ligand>
        <name>ATP</name>
        <dbReference type="ChEBI" id="CHEBI:30616"/>
    </ligand>
</feature>
<comment type="function">
    <text evidence="2 15">Catalyzes the phosphorylation of D-fructose 6-phosphate to fructose 1,6-bisphosphate by ATP, the first committing step of glycolysis.</text>
</comment>
<feature type="binding site" description="in other chain" evidence="15">
    <location>
        <begin position="256"/>
        <end position="259"/>
    </location>
    <ligand>
        <name>substrate</name>
        <note>ligand shared between dimeric partners</note>
    </ligand>
</feature>
<dbReference type="HAMAP" id="MF_00339">
    <property type="entry name" value="Phosphofructokinase_I_B1"/>
    <property type="match status" value="1"/>
</dbReference>
<keyword evidence="10 15" id="KW-0418">Kinase</keyword>
<evidence type="ECO:0000256" key="13">
    <source>
        <dbReference type="ARBA" id="ARBA00023152"/>
    </source>
</evidence>
<keyword evidence="9 15" id="KW-0547">Nucleotide-binding</keyword>
<feature type="domain" description="Phosphofructokinase" evidence="16">
    <location>
        <begin position="8"/>
        <end position="282"/>
    </location>
</feature>
<comment type="cofactor">
    <cofactor evidence="1 15">
        <name>Mg(2+)</name>
        <dbReference type="ChEBI" id="CHEBI:18420"/>
    </cofactor>
</comment>
<evidence type="ECO:0000259" key="16">
    <source>
        <dbReference type="Pfam" id="PF00365"/>
    </source>
</evidence>
<dbReference type="InterPro" id="IPR000023">
    <property type="entry name" value="Phosphofructokinase_dom"/>
</dbReference>
<feature type="binding site" description="in other chain" evidence="15">
    <location>
        <begin position="174"/>
        <end position="176"/>
    </location>
    <ligand>
        <name>substrate</name>
        <note>ligand shared between dimeric partners</note>
    </ligand>
</feature>
<dbReference type="GO" id="GO:0061621">
    <property type="term" value="P:canonical glycolysis"/>
    <property type="evidence" value="ECO:0007669"/>
    <property type="project" value="TreeGrafter"/>
</dbReference>
<feature type="binding site" evidence="15">
    <location>
        <begin position="77"/>
        <end position="78"/>
    </location>
    <ligand>
        <name>ATP</name>
        <dbReference type="ChEBI" id="CHEBI:30616"/>
    </ligand>
</feature>
<feature type="binding site" evidence="15">
    <location>
        <position position="16"/>
    </location>
    <ligand>
        <name>ATP</name>
        <dbReference type="ChEBI" id="CHEBI:30616"/>
    </ligand>
</feature>
<dbReference type="PANTHER" id="PTHR13697:SF4">
    <property type="entry name" value="ATP-DEPENDENT 6-PHOSPHOFRUCTOKINASE"/>
    <property type="match status" value="1"/>
</dbReference>
<name>A0A9Y2ESB1_9FIRM</name>
<dbReference type="InterPro" id="IPR015912">
    <property type="entry name" value="Phosphofructokinase_CS"/>
</dbReference>
<dbReference type="SUPFAM" id="SSF53784">
    <property type="entry name" value="Phosphofructokinase"/>
    <property type="match status" value="1"/>
</dbReference>
<comment type="caution">
    <text evidence="15">Lacks conserved residue(s) required for the propagation of feature annotation.</text>
</comment>
<evidence type="ECO:0000256" key="6">
    <source>
        <dbReference type="ARBA" id="ARBA00022533"/>
    </source>
</evidence>
<keyword evidence="5 15" id="KW-0963">Cytoplasm</keyword>
<keyword evidence="18" id="KW-1185">Reference proteome</keyword>
<dbReference type="GO" id="GO:0030388">
    <property type="term" value="P:fructose 1,6-bisphosphate metabolic process"/>
    <property type="evidence" value="ECO:0007669"/>
    <property type="project" value="TreeGrafter"/>
</dbReference>
<evidence type="ECO:0000256" key="1">
    <source>
        <dbReference type="ARBA" id="ARBA00001946"/>
    </source>
</evidence>
<dbReference type="AlphaFoldDB" id="A0A9Y2ESB1"/>
<feature type="binding site" evidence="15">
    <location>
        <begin position="26"/>
        <end position="30"/>
    </location>
    <ligand>
        <name>ADP</name>
        <dbReference type="ChEBI" id="CHEBI:456216"/>
        <note>allosteric activator; ligand shared between dimeric partners</note>
    </ligand>
</feature>
<feature type="binding site" description="in other chain" evidence="15">
    <location>
        <begin position="130"/>
        <end position="132"/>
    </location>
    <ligand>
        <name>substrate</name>
        <note>ligand shared between dimeric partners</note>
    </ligand>
</feature>
<feature type="binding site" evidence="15">
    <location>
        <position position="250"/>
    </location>
    <ligand>
        <name>substrate</name>
        <note>ligand shared between dimeric partners</note>
    </ligand>
</feature>
<evidence type="ECO:0000256" key="11">
    <source>
        <dbReference type="ARBA" id="ARBA00022840"/>
    </source>
</evidence>
<evidence type="ECO:0000256" key="9">
    <source>
        <dbReference type="ARBA" id="ARBA00022741"/>
    </source>
</evidence>
<dbReference type="InterPro" id="IPR012828">
    <property type="entry name" value="PFKA_ATP_prok"/>
</dbReference>
<protein>
    <recommendedName>
        <fullName evidence="15">ATP-dependent 6-phosphofructokinase</fullName>
        <shortName evidence="15">ATP-PFK</shortName>
        <shortName evidence="15">Phosphofructokinase</shortName>
        <ecNumber evidence="15">2.7.1.11</ecNumber>
    </recommendedName>
    <alternativeName>
        <fullName evidence="15">Phosphohexokinase</fullName>
    </alternativeName>
</protein>
<dbReference type="InterPro" id="IPR035966">
    <property type="entry name" value="PKF_sf"/>
</dbReference>
<dbReference type="Proteomes" id="UP001243623">
    <property type="component" value="Chromosome"/>
</dbReference>
<comment type="pathway">
    <text evidence="4 15">Carbohydrate degradation; glycolysis; D-glyceraldehyde 3-phosphate and glycerone phosphate from D-glucose: step 3/4.</text>
</comment>
<organism evidence="17 18">
    <name type="scientific">Selenobaculum gibii</name>
    <dbReference type="NCBI Taxonomy" id="3054208"/>
    <lineage>
        <taxon>Bacteria</taxon>
        <taxon>Bacillati</taxon>
        <taxon>Bacillota</taxon>
        <taxon>Negativicutes</taxon>
        <taxon>Selenomonadales</taxon>
        <taxon>Selenomonadaceae</taxon>
        <taxon>Selenobaculum</taxon>
    </lineage>
</organism>
<dbReference type="EMBL" id="CP120678">
    <property type="protein sequence ID" value="WIW70141.1"/>
    <property type="molecule type" value="Genomic_DNA"/>
</dbReference>
<dbReference type="InterPro" id="IPR022953">
    <property type="entry name" value="ATP_PFK"/>
</dbReference>
<feature type="binding site" description="in other chain" evidence="15">
    <location>
        <position position="216"/>
    </location>
    <ligand>
        <name>ADP</name>
        <dbReference type="ChEBI" id="CHEBI:456216"/>
        <note>allosteric activator; ligand shared between dimeric partners</note>
    </ligand>
</feature>
<evidence type="ECO:0000256" key="5">
    <source>
        <dbReference type="ARBA" id="ARBA00022490"/>
    </source>
</evidence>
<dbReference type="KEGG" id="sgbi:P3F81_09580"/>
<dbReference type="GO" id="GO:0042802">
    <property type="term" value="F:identical protein binding"/>
    <property type="evidence" value="ECO:0007669"/>
    <property type="project" value="TreeGrafter"/>
</dbReference>
<evidence type="ECO:0000256" key="10">
    <source>
        <dbReference type="ARBA" id="ARBA00022777"/>
    </source>
</evidence>
<evidence type="ECO:0000256" key="3">
    <source>
        <dbReference type="ARBA" id="ARBA00004496"/>
    </source>
</evidence>
<comment type="activity regulation">
    <text evidence="15">Allosterically activated by ADP and other diphosphonucleosides, and allosterically inhibited by phosphoenolpyruvate.</text>
</comment>
<keyword evidence="13 15" id="KW-0324">Glycolysis</keyword>
<dbReference type="GO" id="GO:0005945">
    <property type="term" value="C:6-phosphofructokinase complex"/>
    <property type="evidence" value="ECO:0007669"/>
    <property type="project" value="TreeGrafter"/>
</dbReference>
<dbReference type="PROSITE" id="PS00433">
    <property type="entry name" value="PHOSPHOFRUCTOKINASE"/>
    <property type="match status" value="1"/>
</dbReference>
<dbReference type="Gene3D" id="3.40.50.460">
    <property type="entry name" value="Phosphofructokinase domain"/>
    <property type="match status" value="1"/>
</dbReference>
<comment type="subcellular location">
    <subcellularLocation>
        <location evidence="3 15">Cytoplasm</location>
    </subcellularLocation>
</comment>
<keyword evidence="7 15" id="KW-0808">Transferase</keyword>
<dbReference type="Gene3D" id="3.40.50.450">
    <property type="match status" value="1"/>
</dbReference>
<dbReference type="GO" id="GO:0070095">
    <property type="term" value="F:fructose-6-phosphate binding"/>
    <property type="evidence" value="ECO:0007669"/>
    <property type="project" value="TreeGrafter"/>
</dbReference>
<dbReference type="GO" id="GO:0005524">
    <property type="term" value="F:ATP binding"/>
    <property type="evidence" value="ECO:0007669"/>
    <property type="project" value="UniProtKB-UniRule"/>
</dbReference>
<feature type="active site" description="Proton acceptor" evidence="15">
    <location>
        <position position="132"/>
    </location>
</feature>
<evidence type="ECO:0000256" key="4">
    <source>
        <dbReference type="ARBA" id="ARBA00004679"/>
    </source>
</evidence>
<dbReference type="InterPro" id="IPR012003">
    <property type="entry name" value="ATP_PFK_prok-type"/>
</dbReference>
<keyword evidence="6 15" id="KW-0021">Allosteric enzyme</keyword>
<feature type="binding site" description="in other chain" evidence="15">
    <location>
        <position position="159"/>
    </location>
    <ligand>
        <name>ADP</name>
        <dbReference type="ChEBI" id="CHEBI:456216"/>
        <note>allosteric activator; ligand shared between dimeric partners</note>
    </ligand>
</feature>
<dbReference type="GO" id="GO:0046872">
    <property type="term" value="F:metal ion binding"/>
    <property type="evidence" value="ECO:0007669"/>
    <property type="project" value="UniProtKB-KW"/>
</dbReference>
<dbReference type="GO" id="GO:0003872">
    <property type="term" value="F:6-phosphofructokinase activity"/>
    <property type="evidence" value="ECO:0007669"/>
    <property type="project" value="UniProtKB-UniRule"/>
</dbReference>
<dbReference type="NCBIfam" id="TIGR02482">
    <property type="entry name" value="PFKA_ATP"/>
    <property type="match status" value="1"/>
</dbReference>
<keyword evidence="12 15" id="KW-0460">Magnesium</keyword>
<dbReference type="GO" id="GO:0048029">
    <property type="term" value="F:monosaccharide binding"/>
    <property type="evidence" value="ECO:0007669"/>
    <property type="project" value="TreeGrafter"/>
</dbReference>
<evidence type="ECO:0000256" key="12">
    <source>
        <dbReference type="ARBA" id="ARBA00022842"/>
    </source>
</evidence>
<feature type="binding site" description="in other chain" evidence="15">
    <location>
        <position position="228"/>
    </location>
    <ligand>
        <name>substrate</name>
        <note>ligand shared between dimeric partners</note>
    </ligand>
</feature>
<dbReference type="Pfam" id="PF00365">
    <property type="entry name" value="PFK"/>
    <property type="match status" value="1"/>
</dbReference>
<comment type="subunit">
    <text evidence="15">Homotetramer.</text>
</comment>
<evidence type="ECO:0000256" key="8">
    <source>
        <dbReference type="ARBA" id="ARBA00022723"/>
    </source>
</evidence>
<dbReference type="FunFam" id="3.40.50.460:FF:000002">
    <property type="entry name" value="ATP-dependent 6-phosphofructokinase"/>
    <property type="match status" value="1"/>
</dbReference>
<dbReference type="PANTHER" id="PTHR13697">
    <property type="entry name" value="PHOSPHOFRUCTOKINASE"/>
    <property type="match status" value="1"/>
</dbReference>
<dbReference type="EC" id="2.7.1.11" evidence="15"/>
<dbReference type="RefSeq" id="WP_147670234.1">
    <property type="nucleotide sequence ID" value="NZ_CP120678.1"/>
</dbReference>
<dbReference type="PIRSF" id="PIRSF000532">
    <property type="entry name" value="ATP_PFK_prok"/>
    <property type="match status" value="1"/>
</dbReference>
<evidence type="ECO:0000256" key="2">
    <source>
        <dbReference type="ARBA" id="ARBA00002659"/>
    </source>
</evidence>
<dbReference type="NCBIfam" id="NF002872">
    <property type="entry name" value="PRK03202.1"/>
    <property type="match status" value="1"/>
</dbReference>
<keyword evidence="8 15" id="KW-0479">Metal-binding</keyword>
<dbReference type="GO" id="GO:0016208">
    <property type="term" value="F:AMP binding"/>
    <property type="evidence" value="ECO:0007669"/>
    <property type="project" value="TreeGrafter"/>
</dbReference>
<feature type="binding site" evidence="15">
    <location>
        <position position="108"/>
    </location>
    <ligand>
        <name>Mg(2+)</name>
        <dbReference type="ChEBI" id="CHEBI:18420"/>
        <note>catalytic</note>
    </ligand>
</feature>
<sequence>MDKKTIRKIGILTSGGDAPGMNAAVRAAVRTAIGFDMEVIGIKRGYNGLIHGDFIALDAGAVGDMIQRGGTFLYTARCMEFMEEAGQKKAFEMAKKHGIEGIVVIGGDGSFRGAEKLSAMGLPTVGIPGTIDNDIVCTEYTIGYDTACNIGMEAIDRLRDTAQSHEKCSLIEVMGRKAGHLALEVGIAAGASAILVPEKEYDIKNEICRNITEGQKKGRTHHIIIMAEGCRDKVQDVAEIIEKETGISTRVTVLGHIQRGGAPTVRDRVVATRMGYFAVELLRAGRGNRLVAMKGNALTDYNINEGLMMKKSIDETLYTICQTVAR</sequence>
<dbReference type="PRINTS" id="PR00476">
    <property type="entry name" value="PHFRCTKINASE"/>
</dbReference>
<evidence type="ECO:0000256" key="15">
    <source>
        <dbReference type="HAMAP-Rule" id="MF_00339"/>
    </source>
</evidence>
<evidence type="ECO:0000313" key="17">
    <source>
        <dbReference type="EMBL" id="WIW70141.1"/>
    </source>
</evidence>
<accession>A0A9Y2ESB1</accession>
<evidence type="ECO:0000313" key="18">
    <source>
        <dbReference type="Proteomes" id="UP001243623"/>
    </source>
</evidence>
<proteinExistence type="inferred from homology"/>
<comment type="similarity">
    <text evidence="15">Belongs to the phosphofructokinase type A (PFKA) family. ATP-dependent PFK group I subfamily. Prokaryotic clade 'B1' sub-subfamily.</text>
</comment>